<dbReference type="InterPro" id="IPR000253">
    <property type="entry name" value="FHA_dom"/>
</dbReference>
<dbReference type="PROSITE" id="PS50011">
    <property type="entry name" value="PROTEIN_KINASE_DOM"/>
    <property type="match status" value="1"/>
</dbReference>
<protein>
    <submittedName>
        <fullName evidence="6">Serine/threonine-protein kinase Chk2 isoform X1</fullName>
    </submittedName>
</protein>
<sequence>METEENNMPLSLPDTQNADSECFTQSQDTLTTDSSHPRVWGRLCPHDSNLQTVELTKDEYTFGRLQSCDISVKGKMPVRKEQVISKTHFRIYREKSVTTNGLEDDVVYLRDESQNGTFINNILIGKGNSIILVNNDLIAVAKNHFNVFVYMSTSGYDDSFLPEQLRSKYAVSRTIGAGACGEVKLCFSKSGLAGKKYAMKMISKSRISVTGHKNPLNDEKHIMNEVKICKDLKHPCIIKVEEFFESPKMVYIILELMEGGELFERIKKHNGLSEKTTKFMFYQVVLAVNYLHENGITHRDLKPENILLASDEDETIVKVSDFGLSKLVDSQNMMKTFCGTPMYVAPEILLTGGRGSYTSQVDVWSLGVILYCCLSGLTPFKIHDKTITLYDQIIKGLYSFNVSKFFDISFNAKDLIKKMMTVDPLKRITIKKVLGHPWFNDREMLNKVNNLLDFRDNENILPRRLMNDNIPTNSTKYKRARLE</sequence>
<dbReference type="PANTHER" id="PTHR24347">
    <property type="entry name" value="SERINE/THREONINE-PROTEIN KINASE"/>
    <property type="match status" value="1"/>
</dbReference>
<dbReference type="InterPro" id="IPR011009">
    <property type="entry name" value="Kinase-like_dom_sf"/>
</dbReference>
<name>A0AAJ6YSC3_9HYME</name>
<dbReference type="Pfam" id="PF00498">
    <property type="entry name" value="FHA"/>
    <property type="match status" value="1"/>
</dbReference>
<reference evidence="6" key="1">
    <citation type="submission" date="2025-08" db="UniProtKB">
        <authorList>
            <consortium name="RefSeq"/>
        </authorList>
    </citation>
    <scope>IDENTIFICATION</scope>
</reference>
<dbReference type="Gene3D" id="1.10.510.10">
    <property type="entry name" value="Transferase(Phosphotransferase) domain 1"/>
    <property type="match status" value="1"/>
</dbReference>
<feature type="domain" description="Protein kinase" evidence="4">
    <location>
        <begin position="169"/>
        <end position="439"/>
    </location>
</feature>
<keyword evidence="2" id="KW-0067">ATP-binding</keyword>
<evidence type="ECO:0000313" key="6">
    <source>
        <dbReference type="RefSeq" id="XP_011503286.1"/>
    </source>
</evidence>
<dbReference type="AlphaFoldDB" id="A0AAJ6YSC3"/>
<keyword evidence="1" id="KW-0547">Nucleotide-binding</keyword>
<dbReference type="SUPFAM" id="SSF49879">
    <property type="entry name" value="SMAD/FHA domain"/>
    <property type="match status" value="1"/>
</dbReference>
<keyword evidence="5" id="KW-1185">Reference proteome</keyword>
<evidence type="ECO:0000259" key="3">
    <source>
        <dbReference type="PROSITE" id="PS50006"/>
    </source>
</evidence>
<dbReference type="Pfam" id="PF00069">
    <property type="entry name" value="Pkinase"/>
    <property type="match status" value="1"/>
</dbReference>
<dbReference type="SMART" id="SM00220">
    <property type="entry name" value="S_TKc"/>
    <property type="match status" value="1"/>
</dbReference>
<dbReference type="GO" id="GO:0005524">
    <property type="term" value="F:ATP binding"/>
    <property type="evidence" value="ECO:0007669"/>
    <property type="project" value="UniProtKB-KW"/>
</dbReference>
<dbReference type="Gene3D" id="2.60.200.20">
    <property type="match status" value="1"/>
</dbReference>
<dbReference type="InterPro" id="IPR000719">
    <property type="entry name" value="Prot_kinase_dom"/>
</dbReference>
<gene>
    <name evidence="6" type="primary">LOC105366519</name>
</gene>
<feature type="domain" description="FHA" evidence="3">
    <location>
        <begin position="60"/>
        <end position="124"/>
    </location>
</feature>
<dbReference type="CTD" id="35288"/>
<keyword evidence="6" id="KW-0808">Transferase</keyword>
<dbReference type="KEGG" id="csol:105366519"/>
<dbReference type="SUPFAM" id="SSF56112">
    <property type="entry name" value="Protein kinase-like (PK-like)"/>
    <property type="match status" value="1"/>
</dbReference>
<organism evidence="5 6">
    <name type="scientific">Ceratosolen solmsi marchali</name>
    <dbReference type="NCBI Taxonomy" id="326594"/>
    <lineage>
        <taxon>Eukaryota</taxon>
        <taxon>Metazoa</taxon>
        <taxon>Ecdysozoa</taxon>
        <taxon>Arthropoda</taxon>
        <taxon>Hexapoda</taxon>
        <taxon>Insecta</taxon>
        <taxon>Pterygota</taxon>
        <taxon>Neoptera</taxon>
        <taxon>Endopterygota</taxon>
        <taxon>Hymenoptera</taxon>
        <taxon>Apocrita</taxon>
        <taxon>Proctotrupomorpha</taxon>
        <taxon>Chalcidoidea</taxon>
        <taxon>Agaonidae</taxon>
        <taxon>Agaoninae</taxon>
        <taxon>Ceratosolen</taxon>
    </lineage>
</organism>
<proteinExistence type="predicted"/>
<dbReference type="RefSeq" id="XP_011503286.1">
    <property type="nucleotide sequence ID" value="XM_011504984.1"/>
</dbReference>
<dbReference type="InterPro" id="IPR008271">
    <property type="entry name" value="Ser/Thr_kinase_AS"/>
</dbReference>
<dbReference type="SMART" id="SM00240">
    <property type="entry name" value="FHA"/>
    <property type="match status" value="1"/>
</dbReference>
<dbReference type="PROSITE" id="PS00108">
    <property type="entry name" value="PROTEIN_KINASE_ST"/>
    <property type="match status" value="1"/>
</dbReference>
<dbReference type="Proteomes" id="UP000695007">
    <property type="component" value="Unplaced"/>
</dbReference>
<evidence type="ECO:0000256" key="1">
    <source>
        <dbReference type="ARBA" id="ARBA00022741"/>
    </source>
</evidence>
<evidence type="ECO:0000259" key="4">
    <source>
        <dbReference type="PROSITE" id="PS50011"/>
    </source>
</evidence>
<dbReference type="GO" id="GO:0004672">
    <property type="term" value="F:protein kinase activity"/>
    <property type="evidence" value="ECO:0007669"/>
    <property type="project" value="InterPro"/>
</dbReference>
<dbReference type="CDD" id="cd22666">
    <property type="entry name" value="FHA_CHK2"/>
    <property type="match status" value="1"/>
</dbReference>
<evidence type="ECO:0000313" key="5">
    <source>
        <dbReference type="Proteomes" id="UP000695007"/>
    </source>
</evidence>
<evidence type="ECO:0000256" key="2">
    <source>
        <dbReference type="ARBA" id="ARBA00022840"/>
    </source>
</evidence>
<keyword evidence="6" id="KW-0418">Kinase</keyword>
<dbReference type="GeneID" id="105366519"/>
<dbReference type="PROSITE" id="PS50006">
    <property type="entry name" value="FHA_DOMAIN"/>
    <property type="match status" value="1"/>
</dbReference>
<accession>A0AAJ6YSC3</accession>
<dbReference type="FunFam" id="1.10.510.10:FF:000571">
    <property type="entry name" value="Maternal embryonic leucine zipper kinase"/>
    <property type="match status" value="1"/>
</dbReference>
<dbReference type="InterPro" id="IPR008984">
    <property type="entry name" value="SMAD_FHA_dom_sf"/>
</dbReference>